<accession>A0A8J7HLX4</accession>
<proteinExistence type="predicted"/>
<reference evidence="1 2" key="1">
    <citation type="journal article" date="2021" name="Int. J. Syst. Evol. Microbiol.">
        <title>Amazonocrinis nigriterrae gen. nov., sp. nov., Atlanticothrix silvestris gen. nov., sp. nov. and Dendronalium phyllosphericum gen. nov., sp. nov., nostocacean cyanobacteria from Brazilian environments.</title>
        <authorList>
            <person name="Alvarenga D.O."/>
            <person name="Andreote A.P.D."/>
            <person name="Branco L.H.Z."/>
            <person name="Delbaje E."/>
            <person name="Cruz R.B."/>
            <person name="Varani A.M."/>
            <person name="Fiore M.F."/>
        </authorList>
    </citation>
    <scope>NUCLEOTIDE SEQUENCE [LARGE SCALE GENOMIC DNA]</scope>
    <source>
        <strain evidence="1 2">CENA357</strain>
    </source>
</reference>
<dbReference type="AlphaFoldDB" id="A0A8J7HLX4"/>
<comment type="caution">
    <text evidence="1">The sequence shown here is derived from an EMBL/GenBank/DDBJ whole genome shotgun (WGS) entry which is preliminary data.</text>
</comment>
<dbReference type="InterPro" id="IPR004629">
    <property type="entry name" value="WecG_TagA_CpsF"/>
</dbReference>
<name>A0A8J7HLX4_9CYAN</name>
<dbReference type="Proteomes" id="UP000599391">
    <property type="component" value="Unassembled WGS sequence"/>
</dbReference>
<dbReference type="EMBL" id="JAECZB010000096">
    <property type="protein sequence ID" value="MBH8555574.1"/>
    <property type="molecule type" value="Genomic_DNA"/>
</dbReference>
<evidence type="ECO:0000313" key="1">
    <source>
        <dbReference type="EMBL" id="MBH8555574.1"/>
    </source>
</evidence>
<organism evidence="1 2">
    <name type="scientific">Atlanticothrix silvestris CENA357</name>
    <dbReference type="NCBI Taxonomy" id="1725252"/>
    <lineage>
        <taxon>Bacteria</taxon>
        <taxon>Bacillati</taxon>
        <taxon>Cyanobacteriota</taxon>
        <taxon>Cyanophyceae</taxon>
        <taxon>Nostocales</taxon>
        <taxon>Nodulariaceae</taxon>
        <taxon>Atlanticothrix</taxon>
        <taxon>Atlanticothrix silvestris</taxon>
    </lineage>
</organism>
<protein>
    <submittedName>
        <fullName evidence="1">WecB/TagA/CpsF family glycosyltransferase</fullName>
    </submittedName>
</protein>
<sequence>MSILFVRLGCPKQECWMAKHTTHIPAVMLGVGAAFDVLVGWG</sequence>
<dbReference type="GO" id="GO:0016740">
    <property type="term" value="F:transferase activity"/>
    <property type="evidence" value="ECO:0007669"/>
    <property type="project" value="InterPro"/>
</dbReference>
<evidence type="ECO:0000313" key="2">
    <source>
        <dbReference type="Proteomes" id="UP000599391"/>
    </source>
</evidence>
<dbReference type="Pfam" id="PF03808">
    <property type="entry name" value="Glyco_tran_WecG"/>
    <property type="match status" value="1"/>
</dbReference>
<keyword evidence="2" id="KW-1185">Reference proteome</keyword>
<gene>
    <name evidence="1" type="ORF">I8751_25170</name>
</gene>